<name>A0A098GAV0_9GAMM</name>
<accession>A0A098GAV0</accession>
<dbReference type="RefSeq" id="WP_045097293.1">
    <property type="nucleotide sequence ID" value="NZ_LN614827.1"/>
</dbReference>
<evidence type="ECO:0000313" key="2">
    <source>
        <dbReference type="Proteomes" id="UP000032430"/>
    </source>
</evidence>
<dbReference type="Pfam" id="PF12796">
    <property type="entry name" value="Ank_2"/>
    <property type="match status" value="1"/>
</dbReference>
<dbReference type="Gene3D" id="1.25.40.20">
    <property type="entry name" value="Ankyrin repeat-containing domain"/>
    <property type="match status" value="1"/>
</dbReference>
<reference evidence="2" key="1">
    <citation type="submission" date="2014-09" db="EMBL/GenBank/DDBJ databases">
        <authorList>
            <person name="Gomez-Valero L."/>
        </authorList>
    </citation>
    <scope>NUCLEOTIDE SEQUENCE [LARGE SCALE GENOMIC DNA]</scope>
    <source>
        <strain evidence="2">ATCC700992</strain>
    </source>
</reference>
<dbReference type="STRING" id="1212491.LFA_3786"/>
<dbReference type="SUPFAM" id="SSF48403">
    <property type="entry name" value="Ankyrin repeat"/>
    <property type="match status" value="1"/>
</dbReference>
<dbReference type="InterPro" id="IPR036770">
    <property type="entry name" value="Ankyrin_rpt-contain_sf"/>
</dbReference>
<keyword evidence="2" id="KW-1185">Reference proteome</keyword>
<proteinExistence type="predicted"/>
<organism evidence="1 2">
    <name type="scientific">Legionella fallonii LLAP-10</name>
    <dbReference type="NCBI Taxonomy" id="1212491"/>
    <lineage>
        <taxon>Bacteria</taxon>
        <taxon>Pseudomonadati</taxon>
        <taxon>Pseudomonadota</taxon>
        <taxon>Gammaproteobacteria</taxon>
        <taxon>Legionellales</taxon>
        <taxon>Legionellaceae</taxon>
        <taxon>Legionella</taxon>
    </lineage>
</organism>
<dbReference type="EMBL" id="LN614827">
    <property type="protein sequence ID" value="CEG59107.1"/>
    <property type="molecule type" value="Genomic_DNA"/>
</dbReference>
<dbReference type="AlphaFoldDB" id="A0A098GAV0"/>
<dbReference type="HOGENOM" id="CLU_1330555_0_0_6"/>
<dbReference type="OrthoDB" id="5639026at2"/>
<dbReference type="InterPro" id="IPR002110">
    <property type="entry name" value="Ankyrin_rpt"/>
</dbReference>
<dbReference type="Proteomes" id="UP000032430">
    <property type="component" value="Chromosome I"/>
</dbReference>
<evidence type="ECO:0000313" key="1">
    <source>
        <dbReference type="EMBL" id="CEG59107.1"/>
    </source>
</evidence>
<sequence length="206" mass="23185">MQAKQELTFKDEQELYNYILPHGDVTAKVTLINSLNLSTKIINDTFHLAAFYGHLPTVQAFAQIPEVDPNTNGCFAIKFAATKGYLDIVQFLCTMPKVDPTAMNHLALKKAVEFKRHKIVDFLASQACYDPFAPGISKEKKQEIITLFSELKLTNYIDARRTKANLKFMFFEQSETILDILPRELKQHIAETAVGISDGGLISSLK</sequence>
<gene>
    <name evidence="1" type="ORF">LFA_3786</name>
</gene>
<dbReference type="KEGG" id="lfa:LFA_3786"/>
<protein>
    <submittedName>
        <fullName evidence="1">Uncharacterized protein</fullName>
    </submittedName>
</protein>